<feature type="active site" description="Charge relay system" evidence="6 7">
    <location>
        <position position="140"/>
    </location>
</feature>
<dbReference type="Pfam" id="PF05922">
    <property type="entry name" value="Inhibitor_I9"/>
    <property type="match status" value="1"/>
</dbReference>
<proteinExistence type="inferred from homology"/>
<feature type="domain" description="Peptidase S8/S53" evidence="9">
    <location>
        <begin position="133"/>
        <end position="580"/>
    </location>
</feature>
<feature type="domain" description="Inhibitor I9" evidence="10">
    <location>
        <begin position="33"/>
        <end position="108"/>
    </location>
</feature>
<evidence type="ECO:0000313" key="13">
    <source>
        <dbReference type="Proteomes" id="UP000594263"/>
    </source>
</evidence>
<dbReference type="InterPro" id="IPR000209">
    <property type="entry name" value="Peptidase_S8/S53_dom"/>
</dbReference>
<dbReference type="Gene3D" id="3.50.30.30">
    <property type="match status" value="1"/>
</dbReference>
<dbReference type="EnsemblPlants" id="Kaladp0016s0259.1.v1.1">
    <property type="protein sequence ID" value="Kaladp0016s0259.1.v1.1"/>
    <property type="gene ID" value="Kaladp0016s0259.v1.1"/>
</dbReference>
<evidence type="ECO:0000256" key="4">
    <source>
        <dbReference type="ARBA" id="ARBA00022801"/>
    </source>
</evidence>
<dbReference type="Gramene" id="Kaladp0016s0259.1.v1.1">
    <property type="protein sequence ID" value="Kaladp0016s0259.1.v1.1"/>
    <property type="gene ID" value="Kaladp0016s0259.v1.1"/>
</dbReference>
<dbReference type="InterPro" id="IPR041469">
    <property type="entry name" value="Subtilisin-like_FN3"/>
</dbReference>
<evidence type="ECO:0000256" key="3">
    <source>
        <dbReference type="ARBA" id="ARBA00022729"/>
    </source>
</evidence>
<comment type="similarity">
    <text evidence="1 7">Belongs to the peptidase S8 family.</text>
</comment>
<dbReference type="PRINTS" id="PR00723">
    <property type="entry name" value="SUBTILISIN"/>
</dbReference>
<dbReference type="CDD" id="cd02120">
    <property type="entry name" value="PA_subtilisin_like"/>
    <property type="match status" value="1"/>
</dbReference>
<dbReference type="InterPro" id="IPR045051">
    <property type="entry name" value="SBT"/>
</dbReference>
<evidence type="ECO:0000256" key="1">
    <source>
        <dbReference type="ARBA" id="ARBA00011073"/>
    </source>
</evidence>
<evidence type="ECO:0000259" key="11">
    <source>
        <dbReference type="Pfam" id="PF17766"/>
    </source>
</evidence>
<dbReference type="PROSITE" id="PS00138">
    <property type="entry name" value="SUBTILASE_SER"/>
    <property type="match status" value="1"/>
</dbReference>
<dbReference type="Gene3D" id="3.40.50.200">
    <property type="entry name" value="Peptidase S8/S53 domain"/>
    <property type="match status" value="1"/>
</dbReference>
<dbReference type="InterPro" id="IPR023828">
    <property type="entry name" value="Peptidase_S8_Ser-AS"/>
</dbReference>
<protein>
    <submittedName>
        <fullName evidence="12">Uncharacterized protein</fullName>
    </submittedName>
</protein>
<feature type="signal peptide" evidence="8">
    <location>
        <begin position="1"/>
        <end position="23"/>
    </location>
</feature>
<accession>A0A7N0T0V2</accession>
<evidence type="ECO:0000256" key="6">
    <source>
        <dbReference type="PIRSR" id="PIRSR615500-1"/>
    </source>
</evidence>
<keyword evidence="13" id="KW-1185">Reference proteome</keyword>
<dbReference type="InterPro" id="IPR036852">
    <property type="entry name" value="Peptidase_S8/S53_dom_sf"/>
</dbReference>
<dbReference type="PROSITE" id="PS51892">
    <property type="entry name" value="SUBTILASE"/>
    <property type="match status" value="1"/>
</dbReference>
<dbReference type="InterPro" id="IPR034197">
    <property type="entry name" value="Peptidases_S8_3"/>
</dbReference>
<reference evidence="12" key="1">
    <citation type="submission" date="2021-01" db="UniProtKB">
        <authorList>
            <consortium name="EnsemblPlants"/>
        </authorList>
    </citation>
    <scope>IDENTIFICATION</scope>
</reference>
<sequence length="752" mass="80078">MKISGHLCSALLLLLIAAHHVNATAVEVEKKIYIVYMGDRLADHDSAVDMHLNILSAVKQSNGLARESLLHSYTKSFNAFAAQLSEDEANKLLDMDEVLSVFPNGHHQLYTTRSWDFIGLPQNVRRELKAEADIIVGLLDTGITVEAESFKDDGFGPPPSKWKGTCGQYANFSGCNNKVIGAAYFNLDPSEVPSYMLSPADYVGHGTHTSSTVAGNTVPNASLYGVAKGIARGAVPSARVAMYKVCWPKPVYCQDADILAAFDSAIADGVDLISISLGGGPEADYLTDSIAIGSFHAMKKGILTVAAGGNAAHEPHSLSNHAPWILTVAASGIDRDFRTKVSLGNGQTIEGAGVNIFDPEEKMYPLIHGADAAWDSERKERARYCAGDSLDPSKVNGKLVYCQGPSSFDDFVVKGAGGAGAIVGDMVFPESAEIFILPGAVVNSSTGQAVDRYINSTRSPSAVIYKSQDFKIPAPFMASFSSRGPNPGSRNILKPDIAAPGLNILAAFSPLAPITMKDETLFSKYNLLSGTSMACPHVAGAAAYVRSLHLDWSPSMIKSAIITTATPMSDEDEEFAFGAGQVNPSGATDPGLVYEADELSYIRFLCNEGYKGSSLAKLAARKNVNCSQLLPGAGQDALNYPSIQLSLKTGKTRAAATTTTGIFKRTVTNVGAAQAIFTVAVKSPPGVSITVKPTTLKFTKTMQKKSFTVVVRVKSDQMGSRNMASGSLVWRSVKHLVRSPVVVYNPESYPEH</sequence>
<evidence type="ECO:0000256" key="8">
    <source>
        <dbReference type="SAM" id="SignalP"/>
    </source>
</evidence>
<dbReference type="GO" id="GO:0006508">
    <property type="term" value="P:proteolysis"/>
    <property type="evidence" value="ECO:0007669"/>
    <property type="project" value="UniProtKB-KW"/>
</dbReference>
<feature type="chain" id="PRO_5029564109" evidence="8">
    <location>
        <begin position="24"/>
        <end position="752"/>
    </location>
</feature>
<evidence type="ECO:0000259" key="10">
    <source>
        <dbReference type="Pfam" id="PF05922"/>
    </source>
</evidence>
<dbReference type="Pfam" id="PF17766">
    <property type="entry name" value="fn3_6"/>
    <property type="match status" value="1"/>
</dbReference>
<evidence type="ECO:0000256" key="7">
    <source>
        <dbReference type="PROSITE-ProRule" id="PRU01240"/>
    </source>
</evidence>
<keyword evidence="5 7" id="KW-0720">Serine protease</keyword>
<dbReference type="InterPro" id="IPR037045">
    <property type="entry name" value="S8pro/Inhibitor_I9_sf"/>
</dbReference>
<dbReference type="SUPFAM" id="SSF52743">
    <property type="entry name" value="Subtilisin-like"/>
    <property type="match status" value="1"/>
</dbReference>
<dbReference type="Pfam" id="PF00082">
    <property type="entry name" value="Peptidase_S8"/>
    <property type="match status" value="1"/>
</dbReference>
<dbReference type="InterPro" id="IPR010259">
    <property type="entry name" value="S8pro/Inhibitor_I9"/>
</dbReference>
<keyword evidence="3 8" id="KW-0732">Signal</keyword>
<feature type="active site" description="Charge relay system" evidence="6 7">
    <location>
        <position position="532"/>
    </location>
</feature>
<dbReference type="FunFam" id="3.30.70.80:FF:000002">
    <property type="entry name" value="Subtilisin-like protease SBT5.3"/>
    <property type="match status" value="1"/>
</dbReference>
<name>A0A7N0T0V2_KALFE</name>
<evidence type="ECO:0000256" key="5">
    <source>
        <dbReference type="ARBA" id="ARBA00022825"/>
    </source>
</evidence>
<organism evidence="12 13">
    <name type="scientific">Kalanchoe fedtschenkoi</name>
    <name type="common">Lavender scallops</name>
    <name type="synonym">South American air plant</name>
    <dbReference type="NCBI Taxonomy" id="63787"/>
    <lineage>
        <taxon>Eukaryota</taxon>
        <taxon>Viridiplantae</taxon>
        <taxon>Streptophyta</taxon>
        <taxon>Embryophyta</taxon>
        <taxon>Tracheophyta</taxon>
        <taxon>Spermatophyta</taxon>
        <taxon>Magnoliopsida</taxon>
        <taxon>eudicotyledons</taxon>
        <taxon>Gunneridae</taxon>
        <taxon>Pentapetalae</taxon>
        <taxon>Saxifragales</taxon>
        <taxon>Crassulaceae</taxon>
        <taxon>Kalanchoe</taxon>
    </lineage>
</organism>
<dbReference type="Gene3D" id="2.60.40.2310">
    <property type="match status" value="1"/>
</dbReference>
<feature type="active site" description="Charge relay system" evidence="6 7">
    <location>
        <position position="205"/>
    </location>
</feature>
<keyword evidence="4 7" id="KW-0378">Hydrolase</keyword>
<dbReference type="Gene3D" id="3.30.70.80">
    <property type="entry name" value="Peptidase S8 propeptide/proteinase inhibitor I9"/>
    <property type="match status" value="1"/>
</dbReference>
<dbReference type="GO" id="GO:0004252">
    <property type="term" value="F:serine-type endopeptidase activity"/>
    <property type="evidence" value="ECO:0007669"/>
    <property type="project" value="UniProtKB-UniRule"/>
</dbReference>
<dbReference type="PANTHER" id="PTHR10795">
    <property type="entry name" value="PROPROTEIN CONVERTASE SUBTILISIN/KEXIN"/>
    <property type="match status" value="1"/>
</dbReference>
<dbReference type="CDD" id="cd04852">
    <property type="entry name" value="Peptidases_S8_3"/>
    <property type="match status" value="1"/>
</dbReference>
<dbReference type="Proteomes" id="UP000594263">
    <property type="component" value="Unplaced"/>
</dbReference>
<feature type="domain" description="Subtilisin-like protease fibronectin type-III" evidence="11">
    <location>
        <begin position="638"/>
        <end position="743"/>
    </location>
</feature>
<evidence type="ECO:0000259" key="9">
    <source>
        <dbReference type="Pfam" id="PF00082"/>
    </source>
</evidence>
<dbReference type="AlphaFoldDB" id="A0A7N0T0V2"/>
<evidence type="ECO:0000256" key="2">
    <source>
        <dbReference type="ARBA" id="ARBA00022670"/>
    </source>
</evidence>
<evidence type="ECO:0000313" key="12">
    <source>
        <dbReference type="EnsemblPlants" id="Kaladp0016s0259.1.v1.1"/>
    </source>
</evidence>
<keyword evidence="2 7" id="KW-0645">Protease</keyword>
<dbReference type="InterPro" id="IPR015500">
    <property type="entry name" value="Peptidase_S8_subtilisin-rel"/>
</dbReference>